<proteinExistence type="inferred from homology"/>
<evidence type="ECO:0000256" key="7">
    <source>
        <dbReference type="ARBA" id="ARBA00023132"/>
    </source>
</evidence>
<keyword evidence="5 9" id="KW-0653">Protein transport</keyword>
<evidence type="ECO:0000256" key="9">
    <source>
        <dbReference type="RuleBase" id="RU365073"/>
    </source>
</evidence>
<comment type="caution">
    <text evidence="10">The sequence shown here is derived from an EMBL/GenBank/DDBJ whole genome shotgun (WGS) entry which is preliminary data.</text>
</comment>
<evidence type="ECO:0000256" key="2">
    <source>
        <dbReference type="ARBA" id="ARBA00005573"/>
    </source>
</evidence>
<keyword evidence="7 9" id="KW-0906">Nuclear pore complex</keyword>
<keyword evidence="9" id="KW-0472">Membrane</keyword>
<reference evidence="10 11" key="1">
    <citation type="submission" date="2023-12" db="EMBL/GenBank/DDBJ databases">
        <title>A high-quality genome assembly for Dillenia turbinata (Dilleniales).</title>
        <authorList>
            <person name="Chanderbali A."/>
        </authorList>
    </citation>
    <scope>NUCLEOTIDE SEQUENCE [LARGE SCALE GENOMIC DNA]</scope>
    <source>
        <strain evidence="10">LSX21</strain>
        <tissue evidence="10">Leaf</tissue>
    </source>
</reference>
<comment type="subunit">
    <text evidence="9">Component of the nuclear pore complex (NPC).</text>
</comment>
<organism evidence="10 11">
    <name type="scientific">Dillenia turbinata</name>
    <dbReference type="NCBI Taxonomy" id="194707"/>
    <lineage>
        <taxon>Eukaryota</taxon>
        <taxon>Viridiplantae</taxon>
        <taxon>Streptophyta</taxon>
        <taxon>Embryophyta</taxon>
        <taxon>Tracheophyta</taxon>
        <taxon>Spermatophyta</taxon>
        <taxon>Magnoliopsida</taxon>
        <taxon>eudicotyledons</taxon>
        <taxon>Gunneridae</taxon>
        <taxon>Pentapetalae</taxon>
        <taxon>Dilleniales</taxon>
        <taxon>Dilleniaceae</taxon>
        <taxon>Dillenia</taxon>
    </lineage>
</organism>
<dbReference type="Pfam" id="PF07575">
    <property type="entry name" value="Nucleopor_Nup85"/>
    <property type="match status" value="1"/>
</dbReference>
<keyword evidence="4 9" id="KW-0509">mRNA transport</keyword>
<accession>A0AAN8ULD3</accession>
<keyword evidence="6 9" id="KW-0811">Translocation</keyword>
<dbReference type="GO" id="GO:0006606">
    <property type="term" value="P:protein import into nucleus"/>
    <property type="evidence" value="ECO:0007669"/>
    <property type="project" value="TreeGrafter"/>
</dbReference>
<dbReference type="AlphaFoldDB" id="A0AAN8ULD3"/>
<evidence type="ECO:0000256" key="6">
    <source>
        <dbReference type="ARBA" id="ARBA00023010"/>
    </source>
</evidence>
<dbReference type="PANTHER" id="PTHR13373">
    <property type="entry name" value="FROUNT PROTEIN-RELATED"/>
    <property type="match status" value="1"/>
</dbReference>
<dbReference type="GO" id="GO:0006406">
    <property type="term" value="P:mRNA export from nucleus"/>
    <property type="evidence" value="ECO:0007669"/>
    <property type="project" value="TreeGrafter"/>
</dbReference>
<evidence type="ECO:0000256" key="3">
    <source>
        <dbReference type="ARBA" id="ARBA00022448"/>
    </source>
</evidence>
<keyword evidence="11" id="KW-1185">Reference proteome</keyword>
<dbReference type="GO" id="GO:0045893">
    <property type="term" value="P:positive regulation of DNA-templated transcription"/>
    <property type="evidence" value="ECO:0007669"/>
    <property type="project" value="TreeGrafter"/>
</dbReference>
<dbReference type="GO" id="GO:0031080">
    <property type="term" value="C:nuclear pore outer ring"/>
    <property type="evidence" value="ECO:0007669"/>
    <property type="project" value="TreeGrafter"/>
</dbReference>
<evidence type="ECO:0000256" key="8">
    <source>
        <dbReference type="ARBA" id="ARBA00023242"/>
    </source>
</evidence>
<comment type="subcellular location">
    <subcellularLocation>
        <location evidence="1 9">Nucleus</location>
        <location evidence="1 9">Nuclear pore complex</location>
    </subcellularLocation>
</comment>
<comment type="similarity">
    <text evidence="2 9">Belongs to the nucleoporin Nup85 family.</text>
</comment>
<gene>
    <name evidence="10" type="ORF">RJ641_022349</name>
</gene>
<keyword evidence="3 9" id="KW-0813">Transport</keyword>
<sequence length="713" mass="80690">MPGRVSDPGETSIVPVSPKPLEPVNVPIRHGLTPPISRVAISWSNGNSLRVSFFRQPSSTSNTEEVGGKVVEVKLSDGDGEIDDAKWRRIAYGSATPFALLQNRKNLSQLPMASSQHHRFEWWEHVMEFSRGINSLLGDPLASVDSIIEDPRMVVEKVEKPTNLKAAWELMEIFYADKRSQAWLPERLVDWLTVIDYDILLSGSCETVHSKLLDFQTDLDNIQVVEDSPKYWEVISSALAVGWLEIVVKLLHLHGSYQLDQLGNRETENGLVEAIAVLISKMPRLRPEMLAGKLGECCQTKPDFAKAWERWRAQLTKLDCSAYWVQCDHRQTREGLRHMLQIMLGNANSLNDATCHWIELYVSHLLYIRPFTAGLESMNSLAQKCIDMKPISSPHKLMGLLTGILSESTEVVLGECSRAFGPWMVCHAIELLSAGSNQAEVLLHEEPYNLGGISIEVLQRLAYAQVLSSHELTWQIAPIYLASCMKQGMGLLEILLYKQPVQHKQLLLKNIEICRLYELDSISSNIMKVAGVHHWKHGRKGPGVFWLQQACDEVRLNRISQHLFDFVGKSISDESFKQWDRLIELLGSETRIAGGLEFLHKYRDFKRSLQHVIDAKTPDAARQAVESLILLMKNPSTPQRFWLPLLHDSLKLLNWEERPLLNVSQTTLLLNKLQELSMARLRPDFVESDLPPQALSAVRLALAMNLGRAILEE</sequence>
<protein>
    <recommendedName>
        <fullName evidence="9">Nuclear pore complex protein Nup85</fullName>
    </recommendedName>
</protein>
<dbReference type="InterPro" id="IPR011502">
    <property type="entry name" value="Nucleoporin_Nup85"/>
</dbReference>
<evidence type="ECO:0000256" key="4">
    <source>
        <dbReference type="ARBA" id="ARBA00022816"/>
    </source>
</evidence>
<evidence type="ECO:0000256" key="1">
    <source>
        <dbReference type="ARBA" id="ARBA00004567"/>
    </source>
</evidence>
<dbReference type="PANTHER" id="PTHR13373:SF21">
    <property type="entry name" value="NUCLEAR PORE COMPLEX PROTEIN NUP85"/>
    <property type="match status" value="1"/>
</dbReference>
<evidence type="ECO:0000313" key="11">
    <source>
        <dbReference type="Proteomes" id="UP001370490"/>
    </source>
</evidence>
<comment type="function">
    <text evidence="9">Functions as a component of the nuclear pore complex (NPC).</text>
</comment>
<evidence type="ECO:0000313" key="10">
    <source>
        <dbReference type="EMBL" id="KAK6912748.1"/>
    </source>
</evidence>
<evidence type="ECO:0000256" key="5">
    <source>
        <dbReference type="ARBA" id="ARBA00022927"/>
    </source>
</evidence>
<dbReference type="GO" id="GO:0031965">
    <property type="term" value="C:nuclear membrane"/>
    <property type="evidence" value="ECO:0007669"/>
    <property type="project" value="UniProtKB-UniRule"/>
</dbReference>
<dbReference type="EMBL" id="JBAMMX010000027">
    <property type="protein sequence ID" value="KAK6912748.1"/>
    <property type="molecule type" value="Genomic_DNA"/>
</dbReference>
<dbReference type="GO" id="GO:0017056">
    <property type="term" value="F:structural constituent of nuclear pore"/>
    <property type="evidence" value="ECO:0007669"/>
    <property type="project" value="TreeGrafter"/>
</dbReference>
<keyword evidence="8 9" id="KW-0539">Nucleus</keyword>
<dbReference type="Proteomes" id="UP001370490">
    <property type="component" value="Unassembled WGS sequence"/>
</dbReference>
<name>A0AAN8ULD3_9MAGN</name>